<organism evidence="1 2">
    <name type="scientific">Clostridium tetanomorphum</name>
    <dbReference type="NCBI Taxonomy" id="1553"/>
    <lineage>
        <taxon>Bacteria</taxon>
        <taxon>Bacillati</taxon>
        <taxon>Bacillota</taxon>
        <taxon>Clostridia</taxon>
        <taxon>Eubacteriales</taxon>
        <taxon>Clostridiaceae</taxon>
        <taxon>Clostridium</taxon>
    </lineage>
</organism>
<dbReference type="AlphaFoldDB" id="A0A923E7L1"/>
<gene>
    <name evidence="1" type="ORF">HGG79_00060</name>
</gene>
<proteinExistence type="predicted"/>
<name>A0A923E7L1_CLOTT</name>
<comment type="caution">
    <text evidence="1">The sequence shown here is derived from an EMBL/GenBank/DDBJ whole genome shotgun (WGS) entry which is preliminary data.</text>
</comment>
<dbReference type="Proteomes" id="UP000563151">
    <property type="component" value="Unassembled WGS sequence"/>
</dbReference>
<sequence>MNYEDKIKELVFKAYDYMDVHKYSLCVPLLEKAVSIARENNDILNEMYCKFDLITAYVFSNQAKKAMITFFWCVSQMEKGYTNDEVVYQVIWEYKYILSNMCDYLVIPNEKINETFEKMKNFYLENNISLSPYYSLKVEACQSGIEDGTSIEEYYQKWLTTPVDHKYEDCTACTINKKVDYYIFIGDYEKALRQAKDILNGKFKCGEVPSTTFANLLIPVYSLGKYELAEEFHKKGLRAINENKGLITCTPNHIMYLSITNIEKGIEVFQKNYATLFKNEDDTTTMWFNAACYALFYNIYKKGIENIKLKLPKDSPIYCNDDYDIKTLKEYFFNETEKFMNAFNKKNGNHIISEFLKTHLKVCGC</sequence>
<protein>
    <submittedName>
        <fullName evidence="1">Uncharacterized protein</fullName>
    </submittedName>
</protein>
<accession>A0A923E7L1</accession>
<keyword evidence="2" id="KW-1185">Reference proteome</keyword>
<dbReference type="EMBL" id="JAAZWO010000001">
    <property type="protein sequence ID" value="MBC2396181.1"/>
    <property type="molecule type" value="Genomic_DNA"/>
</dbReference>
<evidence type="ECO:0000313" key="2">
    <source>
        <dbReference type="Proteomes" id="UP000563151"/>
    </source>
</evidence>
<dbReference type="InterPro" id="IPR011990">
    <property type="entry name" value="TPR-like_helical_dom_sf"/>
</dbReference>
<dbReference type="Gene3D" id="1.25.40.10">
    <property type="entry name" value="Tetratricopeptide repeat domain"/>
    <property type="match status" value="1"/>
</dbReference>
<dbReference type="RefSeq" id="WP_035151421.1">
    <property type="nucleotide sequence ID" value="NZ_JAAZWO010000001.1"/>
</dbReference>
<reference evidence="1 2" key="1">
    <citation type="submission" date="2020-04" db="EMBL/GenBank/DDBJ databases">
        <title>Genomic insights into acetone-butanol-ethanol (ABE) fermentation by sequencing solventogenic clostridia strains.</title>
        <authorList>
            <person name="Brown S."/>
        </authorList>
    </citation>
    <scope>NUCLEOTIDE SEQUENCE [LARGE SCALE GENOMIC DNA]</scope>
    <source>
        <strain evidence="1 2">DJ011</strain>
    </source>
</reference>
<evidence type="ECO:0000313" key="1">
    <source>
        <dbReference type="EMBL" id="MBC2396181.1"/>
    </source>
</evidence>